<dbReference type="Pfam" id="PF01663">
    <property type="entry name" value="Phosphodiest"/>
    <property type="match status" value="1"/>
</dbReference>
<dbReference type="AlphaFoldDB" id="A0A9D4RKB4"/>
<evidence type="ECO:0000313" key="2">
    <source>
        <dbReference type="EMBL" id="KAH3869340.1"/>
    </source>
</evidence>
<reference evidence="2" key="1">
    <citation type="journal article" date="2019" name="bioRxiv">
        <title>The Genome of the Zebra Mussel, Dreissena polymorpha: A Resource for Invasive Species Research.</title>
        <authorList>
            <person name="McCartney M.A."/>
            <person name="Auch B."/>
            <person name="Kono T."/>
            <person name="Mallez S."/>
            <person name="Zhang Y."/>
            <person name="Obille A."/>
            <person name="Becker A."/>
            <person name="Abrahante J.E."/>
            <person name="Garbe J."/>
            <person name="Badalamenti J.P."/>
            <person name="Herman A."/>
            <person name="Mangelson H."/>
            <person name="Liachko I."/>
            <person name="Sullivan S."/>
            <person name="Sone E.D."/>
            <person name="Koren S."/>
            <person name="Silverstein K.A.T."/>
            <person name="Beckman K.B."/>
            <person name="Gohl D.M."/>
        </authorList>
    </citation>
    <scope>NUCLEOTIDE SEQUENCE</scope>
    <source>
        <strain evidence="2">Duluth1</strain>
        <tissue evidence="2">Whole animal</tissue>
    </source>
</reference>
<organism evidence="2 3">
    <name type="scientific">Dreissena polymorpha</name>
    <name type="common">Zebra mussel</name>
    <name type="synonym">Mytilus polymorpha</name>
    <dbReference type="NCBI Taxonomy" id="45954"/>
    <lineage>
        <taxon>Eukaryota</taxon>
        <taxon>Metazoa</taxon>
        <taxon>Spiralia</taxon>
        <taxon>Lophotrochozoa</taxon>
        <taxon>Mollusca</taxon>
        <taxon>Bivalvia</taxon>
        <taxon>Autobranchia</taxon>
        <taxon>Heteroconchia</taxon>
        <taxon>Euheterodonta</taxon>
        <taxon>Imparidentia</taxon>
        <taxon>Neoheterodontei</taxon>
        <taxon>Myida</taxon>
        <taxon>Dreissenoidea</taxon>
        <taxon>Dreissenidae</taxon>
        <taxon>Dreissena</taxon>
    </lineage>
</organism>
<protein>
    <recommendedName>
        <fullName evidence="4">Ectonucleotide pyrophosphatase/phosphodiesterase family member 5</fullName>
    </recommendedName>
</protein>
<dbReference type="InterPro" id="IPR002591">
    <property type="entry name" value="Phosphodiest/P_Trfase"/>
</dbReference>
<dbReference type="CDD" id="cd16018">
    <property type="entry name" value="Enpp"/>
    <property type="match status" value="1"/>
</dbReference>
<keyword evidence="3" id="KW-1185">Reference proteome</keyword>
<feature type="chain" id="PRO_5039579204" description="Ectonucleotide pyrophosphatase/phosphodiesterase family member 5" evidence="1">
    <location>
        <begin position="20"/>
        <end position="424"/>
    </location>
</feature>
<dbReference type="InterPro" id="IPR017850">
    <property type="entry name" value="Alkaline_phosphatase_core_sf"/>
</dbReference>
<evidence type="ECO:0000313" key="3">
    <source>
        <dbReference type="Proteomes" id="UP000828390"/>
    </source>
</evidence>
<accession>A0A9D4RKB4</accession>
<dbReference type="Gene3D" id="3.30.1360.180">
    <property type="match status" value="1"/>
</dbReference>
<evidence type="ECO:0000256" key="1">
    <source>
        <dbReference type="SAM" id="SignalP"/>
    </source>
</evidence>
<comment type="caution">
    <text evidence="2">The sequence shown here is derived from an EMBL/GenBank/DDBJ whole genome shotgun (WGS) entry which is preliminary data.</text>
</comment>
<dbReference type="GO" id="GO:0016787">
    <property type="term" value="F:hydrolase activity"/>
    <property type="evidence" value="ECO:0007669"/>
    <property type="project" value="UniProtKB-ARBA"/>
</dbReference>
<dbReference type="PANTHER" id="PTHR10151">
    <property type="entry name" value="ECTONUCLEOTIDE PYROPHOSPHATASE/PHOSPHODIESTERASE"/>
    <property type="match status" value="1"/>
</dbReference>
<feature type="signal peptide" evidence="1">
    <location>
        <begin position="1"/>
        <end position="19"/>
    </location>
</feature>
<gene>
    <name evidence="2" type="ORF">DPMN_032503</name>
</gene>
<dbReference type="OrthoDB" id="415411at2759"/>
<evidence type="ECO:0008006" key="4">
    <source>
        <dbReference type="Google" id="ProtNLM"/>
    </source>
</evidence>
<dbReference type="Proteomes" id="UP000828390">
    <property type="component" value="Unassembled WGS sequence"/>
</dbReference>
<dbReference type="Gene3D" id="3.40.720.10">
    <property type="entry name" value="Alkaline Phosphatase, subunit A"/>
    <property type="match status" value="1"/>
</dbReference>
<name>A0A9D4RKB4_DREPO</name>
<dbReference type="SUPFAM" id="SSF53649">
    <property type="entry name" value="Alkaline phosphatase-like"/>
    <property type="match status" value="1"/>
</dbReference>
<keyword evidence="1" id="KW-0732">Signal</keyword>
<sequence>MELISWLLVVMGLAAGVYSNKVLLVSMDGFRWDYIRQTATPHFDALAERGTRADFINNTFITKTFPCHYSIATGLYEESHGIISNAMYDPITGQRFNMGSKETFWWDGGEPLWVTVEKAGLKSATYYWPGSESVIRGHRPTEYRKYNESVEFNVRVDTVVDWLTDPEKDISFAMLYFHEPDLTGHVYGPDSEEVLAKVRAMDEVLGYIVSSFDSARLWESVNLIVTSDHGMTQIDSSNLIDLLHYVSNDVLIQVPPSMGSTANIMVAAGKVDEVLRNLSRAEHMDVYRRQDVPERFHYSNNPRILDIVAIADEHWTIVRNASTYKDRSKGAHGYDNTLMSMKPIFYARGPNIAANTVVEPFNSVDIYPMVCNILGIQPAPNNGSLENIRGFLKLSATNGASQLCSVYAFLVMPLFLHLHISAFL</sequence>
<proteinExistence type="predicted"/>
<dbReference type="EMBL" id="JAIWYP010000002">
    <property type="protein sequence ID" value="KAH3869340.1"/>
    <property type="molecule type" value="Genomic_DNA"/>
</dbReference>
<reference evidence="2" key="2">
    <citation type="submission" date="2020-11" db="EMBL/GenBank/DDBJ databases">
        <authorList>
            <person name="McCartney M.A."/>
            <person name="Auch B."/>
            <person name="Kono T."/>
            <person name="Mallez S."/>
            <person name="Becker A."/>
            <person name="Gohl D.M."/>
            <person name="Silverstein K.A.T."/>
            <person name="Koren S."/>
            <person name="Bechman K.B."/>
            <person name="Herman A."/>
            <person name="Abrahante J.E."/>
            <person name="Garbe J."/>
        </authorList>
    </citation>
    <scope>NUCLEOTIDE SEQUENCE</scope>
    <source>
        <strain evidence="2">Duluth1</strain>
        <tissue evidence="2">Whole animal</tissue>
    </source>
</reference>
<dbReference type="PANTHER" id="PTHR10151:SF120">
    <property type="entry name" value="BIS(5'-ADENOSYL)-TRIPHOSPHATASE"/>
    <property type="match status" value="1"/>
</dbReference>